<evidence type="ECO:0000313" key="4">
    <source>
        <dbReference type="Proteomes" id="UP000499080"/>
    </source>
</evidence>
<feature type="transmembrane region" description="Helical" evidence="2">
    <location>
        <begin position="74"/>
        <end position="98"/>
    </location>
</feature>
<gene>
    <name evidence="3" type="ORF">AVEN_5775_1</name>
</gene>
<feature type="region of interest" description="Disordered" evidence="1">
    <location>
        <begin position="237"/>
        <end position="276"/>
    </location>
</feature>
<feature type="region of interest" description="Disordered" evidence="1">
    <location>
        <begin position="108"/>
        <end position="225"/>
    </location>
</feature>
<evidence type="ECO:0000256" key="2">
    <source>
        <dbReference type="SAM" id="Phobius"/>
    </source>
</evidence>
<proteinExistence type="predicted"/>
<feature type="compositionally biased region" description="Low complexity" evidence="1">
    <location>
        <begin position="167"/>
        <end position="183"/>
    </location>
</feature>
<keyword evidence="2" id="KW-0472">Membrane</keyword>
<dbReference type="OrthoDB" id="6428258at2759"/>
<keyword evidence="2" id="KW-0812">Transmembrane</keyword>
<feature type="compositionally biased region" description="Polar residues" evidence="1">
    <location>
        <begin position="379"/>
        <end position="397"/>
    </location>
</feature>
<sequence length="517" mass="56171">MPERSKKDHKHGRQSGHTGSRWHNFHFSGKLISCSVIFGFLLILVGGILLAIGMDRDEESKSDDYGDLQKKPPLVFVGPVIMGIGGFTVVVGVIMCLVETKVFRRRGGDANPLINSEGGESSRDNEAINGESDPTGIPSDSKHYRKHRHSKKSRKTGNDKRPHSPKSHSSQETSPCSSQSSEPIGISGKGSRNFLNASDTFLTPPGSFTQDDLQMQGSKRDDVTQTTASLLKSYNSSGTYSTEFQTPSASFIDSPSFLSSQDSNEVPNPQPLLNIPGNLNVKPLENERHKFVTPQNSNADILEPPKKPKEEYSPVVNRHAFLTPKNSTDLLEDSPHNEEALEQRMGNSSNHPDISVSKKSPDKVTTMSVVADVHEPSKQHASYMNTASVKPSTNSKPQEVEHSDIKVDVLVDAIDDEVKGNADSSAPHAKDEETGISSGNIKTNQNMVTESVGENVGKASNLTEENELKNSADSVNAHSPELITGDNFKTDDLTSNEGLDSTIDDNVDSLNNGKDDE</sequence>
<feature type="region of interest" description="Disordered" evidence="1">
    <location>
        <begin position="419"/>
        <end position="517"/>
    </location>
</feature>
<reference evidence="3 4" key="1">
    <citation type="journal article" date="2019" name="Sci. Rep.">
        <title>Orb-weaving spider Araneus ventricosus genome elucidates the spidroin gene catalogue.</title>
        <authorList>
            <person name="Kono N."/>
            <person name="Nakamura H."/>
            <person name="Ohtoshi R."/>
            <person name="Moran D.A.P."/>
            <person name="Shinohara A."/>
            <person name="Yoshida Y."/>
            <person name="Fujiwara M."/>
            <person name="Mori M."/>
            <person name="Tomita M."/>
            <person name="Arakawa K."/>
        </authorList>
    </citation>
    <scope>NUCLEOTIDE SEQUENCE [LARGE SCALE GENOMIC DNA]</scope>
</reference>
<feature type="region of interest" description="Disordered" evidence="1">
    <location>
        <begin position="340"/>
        <end position="402"/>
    </location>
</feature>
<evidence type="ECO:0000256" key="1">
    <source>
        <dbReference type="SAM" id="MobiDB-lite"/>
    </source>
</evidence>
<feature type="compositionally biased region" description="Polar residues" evidence="1">
    <location>
        <begin position="435"/>
        <end position="449"/>
    </location>
</feature>
<feature type="compositionally biased region" description="Basic residues" evidence="1">
    <location>
        <begin position="143"/>
        <end position="155"/>
    </location>
</feature>
<evidence type="ECO:0000313" key="3">
    <source>
        <dbReference type="EMBL" id="GBM21062.1"/>
    </source>
</evidence>
<feature type="compositionally biased region" description="Polar residues" evidence="1">
    <location>
        <begin position="193"/>
        <end position="217"/>
    </location>
</feature>
<dbReference type="AlphaFoldDB" id="A0A4Y2DVY1"/>
<comment type="caution">
    <text evidence="3">The sequence shown here is derived from an EMBL/GenBank/DDBJ whole genome shotgun (WGS) entry which is preliminary data.</text>
</comment>
<accession>A0A4Y2DVY1</accession>
<dbReference type="Proteomes" id="UP000499080">
    <property type="component" value="Unassembled WGS sequence"/>
</dbReference>
<feature type="compositionally biased region" description="Polar residues" evidence="1">
    <location>
        <begin position="508"/>
        <end position="517"/>
    </location>
</feature>
<organism evidence="3 4">
    <name type="scientific">Araneus ventricosus</name>
    <name type="common">Orbweaver spider</name>
    <name type="synonym">Epeira ventricosa</name>
    <dbReference type="NCBI Taxonomy" id="182803"/>
    <lineage>
        <taxon>Eukaryota</taxon>
        <taxon>Metazoa</taxon>
        <taxon>Ecdysozoa</taxon>
        <taxon>Arthropoda</taxon>
        <taxon>Chelicerata</taxon>
        <taxon>Arachnida</taxon>
        <taxon>Araneae</taxon>
        <taxon>Araneomorphae</taxon>
        <taxon>Entelegynae</taxon>
        <taxon>Araneoidea</taxon>
        <taxon>Araneidae</taxon>
        <taxon>Araneus</taxon>
    </lineage>
</organism>
<feature type="compositionally biased region" description="Polar residues" evidence="1">
    <location>
        <begin position="237"/>
        <end position="267"/>
    </location>
</feature>
<keyword evidence="4" id="KW-1185">Reference proteome</keyword>
<feature type="transmembrane region" description="Helical" evidence="2">
    <location>
        <begin position="31"/>
        <end position="54"/>
    </location>
</feature>
<protein>
    <submittedName>
        <fullName evidence="3">Uncharacterized protein</fullName>
    </submittedName>
</protein>
<dbReference type="EMBL" id="BGPR01000452">
    <property type="protein sequence ID" value="GBM21062.1"/>
    <property type="molecule type" value="Genomic_DNA"/>
</dbReference>
<keyword evidence="2" id="KW-1133">Transmembrane helix</keyword>
<feature type="compositionally biased region" description="Polar residues" evidence="1">
    <location>
        <begin position="458"/>
        <end position="477"/>
    </location>
</feature>
<name>A0A4Y2DVY1_ARAVE</name>